<protein>
    <recommendedName>
        <fullName evidence="1">DUF5675 domain-containing protein</fullName>
    </recommendedName>
</protein>
<keyword evidence="3" id="KW-1185">Reference proteome</keyword>
<dbReference type="OrthoDB" id="8719825at2"/>
<comment type="caution">
    <text evidence="2">The sequence shown here is derived from an EMBL/GenBank/DDBJ whole genome shotgun (WGS) entry which is preliminary data.</text>
</comment>
<dbReference type="RefSeq" id="WP_147712195.1">
    <property type="nucleotide sequence ID" value="NZ_VKAD01000001.1"/>
</dbReference>
<reference evidence="2 3" key="1">
    <citation type="submission" date="2019-07" db="EMBL/GenBank/DDBJ databases">
        <title>Reinekea sp. strain SSH23 genome sequencing and assembly.</title>
        <authorList>
            <person name="Kim I."/>
        </authorList>
    </citation>
    <scope>NUCLEOTIDE SEQUENCE [LARGE SCALE GENOMIC DNA]</scope>
    <source>
        <strain evidence="2 3">SSH23</strain>
    </source>
</reference>
<accession>A0A5C8Z752</accession>
<dbReference type="InterPro" id="IPR043732">
    <property type="entry name" value="DUF5675"/>
</dbReference>
<name>A0A5C8Z752_9GAMM</name>
<feature type="domain" description="DUF5675" evidence="1">
    <location>
        <begin position="6"/>
        <end position="122"/>
    </location>
</feature>
<evidence type="ECO:0000259" key="1">
    <source>
        <dbReference type="Pfam" id="PF18925"/>
    </source>
</evidence>
<dbReference type="AlphaFoldDB" id="A0A5C8Z752"/>
<dbReference type="Pfam" id="PF18925">
    <property type="entry name" value="DUF5675"/>
    <property type="match status" value="1"/>
</dbReference>
<gene>
    <name evidence="2" type="ORF">FME95_00670</name>
</gene>
<evidence type="ECO:0000313" key="2">
    <source>
        <dbReference type="EMBL" id="TXR53124.1"/>
    </source>
</evidence>
<evidence type="ECO:0000313" key="3">
    <source>
        <dbReference type="Proteomes" id="UP000321764"/>
    </source>
</evidence>
<dbReference type="Proteomes" id="UP000321764">
    <property type="component" value="Unassembled WGS sequence"/>
</dbReference>
<dbReference type="EMBL" id="VKAD01000001">
    <property type="protein sequence ID" value="TXR53124.1"/>
    <property type="molecule type" value="Genomic_DNA"/>
</dbReference>
<organism evidence="2 3">
    <name type="scientific">Reinekea thalattae</name>
    <dbReference type="NCBI Taxonomy" id="2593301"/>
    <lineage>
        <taxon>Bacteria</taxon>
        <taxon>Pseudomonadati</taxon>
        <taxon>Pseudomonadota</taxon>
        <taxon>Gammaproteobacteria</taxon>
        <taxon>Oceanospirillales</taxon>
        <taxon>Saccharospirillaceae</taxon>
        <taxon>Reinekea</taxon>
    </lineage>
</organism>
<proteinExistence type="predicted"/>
<sequence length="136" mass="15129">MKSALLIRNDISSECIRGVLYAEGEIFHTLERPWLNNRVNQSCISAGTYDVDFLPRSSSGKYRNVFCLRSVPGRSGILIHSGNTVNHSKGCLIIGKRRGVLAAKRAVLNSKTALYELVDLMAKESFVIHIYGDQQC</sequence>